<evidence type="ECO:0000313" key="2">
    <source>
        <dbReference type="Proteomes" id="UP001194469"/>
    </source>
</evidence>
<dbReference type="Pfam" id="PF11769">
    <property type="entry name" value="DUF3313"/>
    <property type="match status" value="1"/>
</dbReference>
<comment type="caution">
    <text evidence="1">The sequence shown here is derived from an EMBL/GenBank/DDBJ whole genome shotgun (WGS) entry which is preliminary data.</text>
</comment>
<dbReference type="RefSeq" id="WP_196610694.1">
    <property type="nucleotide sequence ID" value="NZ_VRYY01000760.1"/>
</dbReference>
<accession>A0ABS0J8V6</accession>
<organism evidence="1 2">
    <name type="scientific">Nitratidesulfovibrio oxamicus</name>
    <dbReference type="NCBI Taxonomy" id="32016"/>
    <lineage>
        <taxon>Bacteria</taxon>
        <taxon>Pseudomonadati</taxon>
        <taxon>Thermodesulfobacteriota</taxon>
        <taxon>Desulfovibrionia</taxon>
        <taxon>Desulfovibrionales</taxon>
        <taxon>Desulfovibrionaceae</taxon>
        <taxon>Nitratidesulfovibrio</taxon>
    </lineage>
</organism>
<reference evidence="1 2" key="1">
    <citation type="submission" date="2019-08" db="EMBL/GenBank/DDBJ databases">
        <authorList>
            <person name="Luo N."/>
        </authorList>
    </citation>
    <scope>NUCLEOTIDE SEQUENCE [LARGE SCALE GENOMIC DNA]</scope>
    <source>
        <strain evidence="1 2">NCIMB 9442</strain>
    </source>
</reference>
<keyword evidence="2" id="KW-1185">Reference proteome</keyword>
<dbReference type="Proteomes" id="UP001194469">
    <property type="component" value="Unassembled WGS sequence"/>
</dbReference>
<name>A0ABS0J8V6_9BACT</name>
<gene>
    <name evidence="1" type="ORF">FVW20_18225</name>
</gene>
<dbReference type="EMBL" id="VRYY01000760">
    <property type="protein sequence ID" value="MBG3878880.1"/>
    <property type="molecule type" value="Genomic_DNA"/>
</dbReference>
<dbReference type="InterPro" id="IPR021747">
    <property type="entry name" value="DUF3313"/>
</dbReference>
<protein>
    <submittedName>
        <fullName evidence="1">DUF3313 domain-containing protein</fullName>
    </submittedName>
</protein>
<evidence type="ECO:0000313" key="1">
    <source>
        <dbReference type="EMBL" id="MBG3878880.1"/>
    </source>
</evidence>
<sequence>MRVFPLRPFRAPVRSARRLHPRRAVRLPVFLLSLLLLSLAMLTGCACRQPSAASDGPGAKAAQVSPAEAPLLLEHPTTGGMLYAREPELLRRYTKFQVEHVVLREERPETFQGASLEEKAAIVFMTRDIFVDALRRGGWEVTDTAGPGVARLRLMIFGMQATEVVPSDAAYDTPFGRIDLSRLDDSGRAALMGNVTIGGELTDAETGARLLGYVERCSVTGLDPLRAFGRWDAARSGVEASAVSLVHGWNRLHGK</sequence>
<proteinExistence type="predicted"/>